<feature type="transmembrane region" description="Helical" evidence="10">
    <location>
        <begin position="388"/>
        <end position="410"/>
    </location>
</feature>
<dbReference type="GO" id="GO:0042910">
    <property type="term" value="F:xenobiotic transmembrane transporter activity"/>
    <property type="evidence" value="ECO:0007669"/>
    <property type="project" value="InterPro"/>
</dbReference>
<dbReference type="Proteomes" id="UP000175744">
    <property type="component" value="Unassembled WGS sequence"/>
</dbReference>
<keyword evidence="8 10" id="KW-0472">Membrane</keyword>
<feature type="transmembrane region" description="Helical" evidence="10">
    <location>
        <begin position="319"/>
        <end position="337"/>
    </location>
</feature>
<dbReference type="AlphaFoldDB" id="A0A1E8F1S3"/>
<evidence type="ECO:0000313" key="11">
    <source>
        <dbReference type="EMBL" id="OFI07111.1"/>
    </source>
</evidence>
<keyword evidence="6 10" id="KW-0812">Transmembrane</keyword>
<feature type="transmembrane region" description="Helical" evidence="10">
    <location>
        <begin position="168"/>
        <end position="188"/>
    </location>
</feature>
<evidence type="ECO:0000256" key="2">
    <source>
        <dbReference type="ARBA" id="ARBA00008417"/>
    </source>
</evidence>
<evidence type="ECO:0000256" key="4">
    <source>
        <dbReference type="ARBA" id="ARBA00022448"/>
    </source>
</evidence>
<dbReference type="PIRSF" id="PIRSF006603">
    <property type="entry name" value="DinF"/>
    <property type="match status" value="1"/>
</dbReference>
<feature type="transmembrane region" description="Helical" evidence="10">
    <location>
        <begin position="136"/>
        <end position="156"/>
    </location>
</feature>
<dbReference type="GO" id="GO:0015297">
    <property type="term" value="F:antiporter activity"/>
    <property type="evidence" value="ECO:0007669"/>
    <property type="project" value="InterPro"/>
</dbReference>
<feature type="transmembrane region" description="Helical" evidence="10">
    <location>
        <begin position="194"/>
        <end position="216"/>
    </location>
</feature>
<evidence type="ECO:0000256" key="7">
    <source>
        <dbReference type="ARBA" id="ARBA00022989"/>
    </source>
</evidence>
<evidence type="ECO:0000313" key="12">
    <source>
        <dbReference type="Proteomes" id="UP000175744"/>
    </source>
</evidence>
<dbReference type="InterPro" id="IPR002528">
    <property type="entry name" value="MATE_fam"/>
</dbReference>
<protein>
    <recommendedName>
        <fullName evidence="3">Multidrug export protein MepA</fullName>
    </recommendedName>
</protein>
<keyword evidence="5" id="KW-1003">Cell membrane</keyword>
<evidence type="ECO:0000256" key="10">
    <source>
        <dbReference type="SAM" id="Phobius"/>
    </source>
</evidence>
<comment type="subcellular location">
    <subcellularLocation>
        <location evidence="1">Cell membrane</location>
        <topology evidence="1">Multi-pass membrane protein</topology>
    </subcellularLocation>
</comment>
<feature type="transmembrane region" description="Helical" evidence="10">
    <location>
        <begin position="49"/>
        <end position="72"/>
    </location>
</feature>
<accession>A0A1E8F1S3</accession>
<keyword evidence="7 10" id="KW-1133">Transmembrane helix</keyword>
<dbReference type="EMBL" id="LZFO01000005">
    <property type="protein sequence ID" value="OFI07111.1"/>
    <property type="molecule type" value="Genomic_DNA"/>
</dbReference>
<sequence>MNKNLVLMKEGNISKALINLSLPTIIGLLIISIYNFTDSLFVSGLGTEALGATSIVYPLITLILGIGLLFGNGGSAYISQLLGANKKGKSEKVLASTIFYSVFISLLLEIIILIFLNPILRFIGATDTLLPLAKEYSSILVLSFIFQALSISFMNLVRAEGAVNLSMYSQIGGAILNIILDPIFIYTFKLGIRGAAIATVISQIVSLVILIPYYISGKSYLKISIKNIRVSKEIIKPILVIGLPLFAINLLQCMSISLLNIFTAPYGDEAVAGVGIVTRICSIPMFVVTGFSRGYQNFVAFNFGAKNLFRVRKSTKKSLIWSVGFCILISIVQVVFSKQLVSLFTQDTLVIKIGIRALFANSIVFFTYGYQSIVIVLLLSIQKEREGFFLSLGRQGIFFIPLAFILPKLFGLTGVIYVQAAADILTTLATLYIFFKIKKQKLKY</sequence>
<feature type="transmembrane region" description="Helical" evidence="10">
    <location>
        <begin position="237"/>
        <end position="258"/>
    </location>
</feature>
<dbReference type="GO" id="GO:0046677">
    <property type="term" value="P:response to antibiotic"/>
    <property type="evidence" value="ECO:0007669"/>
    <property type="project" value="UniProtKB-KW"/>
</dbReference>
<organism evidence="11 12">
    <name type="scientific">Clostridium acetireducens DSM 10703</name>
    <dbReference type="NCBI Taxonomy" id="1121290"/>
    <lineage>
        <taxon>Bacteria</taxon>
        <taxon>Bacillati</taxon>
        <taxon>Bacillota</taxon>
        <taxon>Clostridia</taxon>
        <taxon>Eubacteriales</taxon>
        <taxon>Clostridiaceae</taxon>
        <taxon>Clostridium</taxon>
    </lineage>
</organism>
<feature type="transmembrane region" description="Helical" evidence="10">
    <location>
        <begin position="357"/>
        <end position="381"/>
    </location>
</feature>
<dbReference type="NCBIfam" id="TIGR00797">
    <property type="entry name" value="matE"/>
    <property type="match status" value="1"/>
</dbReference>
<feature type="transmembrane region" description="Helical" evidence="10">
    <location>
        <begin position="16"/>
        <end position="37"/>
    </location>
</feature>
<dbReference type="InterPro" id="IPR045070">
    <property type="entry name" value="MATE_MepA-like"/>
</dbReference>
<dbReference type="PANTHER" id="PTHR43823">
    <property type="entry name" value="SPORULATION PROTEIN YKVU"/>
    <property type="match status" value="1"/>
</dbReference>
<keyword evidence="9" id="KW-0046">Antibiotic resistance</keyword>
<evidence type="ECO:0000256" key="6">
    <source>
        <dbReference type="ARBA" id="ARBA00022692"/>
    </source>
</evidence>
<feature type="transmembrane region" description="Helical" evidence="10">
    <location>
        <begin position="93"/>
        <end position="116"/>
    </location>
</feature>
<keyword evidence="4" id="KW-0813">Transport</keyword>
<dbReference type="RefSeq" id="WP_070109480.1">
    <property type="nucleotide sequence ID" value="NZ_LZFO01000005.1"/>
</dbReference>
<evidence type="ECO:0000256" key="5">
    <source>
        <dbReference type="ARBA" id="ARBA00022475"/>
    </source>
</evidence>
<dbReference type="PATRIC" id="fig|1121290.3.peg.523"/>
<proteinExistence type="inferred from homology"/>
<evidence type="ECO:0000256" key="3">
    <source>
        <dbReference type="ARBA" id="ARBA00022106"/>
    </source>
</evidence>
<name>A0A1E8F1S3_9CLOT</name>
<dbReference type="STRING" id="1121290.CLAOCE_05160"/>
<dbReference type="CDD" id="cd13143">
    <property type="entry name" value="MATE_MepA_like"/>
    <property type="match status" value="1"/>
</dbReference>
<dbReference type="GO" id="GO:0005886">
    <property type="term" value="C:plasma membrane"/>
    <property type="evidence" value="ECO:0007669"/>
    <property type="project" value="UniProtKB-SubCell"/>
</dbReference>
<evidence type="ECO:0000256" key="1">
    <source>
        <dbReference type="ARBA" id="ARBA00004651"/>
    </source>
</evidence>
<keyword evidence="12" id="KW-1185">Reference proteome</keyword>
<comment type="similarity">
    <text evidence="2">Belongs to the multi antimicrobial extrusion (MATE) (TC 2.A.66.1) family. MepA subfamily.</text>
</comment>
<dbReference type="InterPro" id="IPR051327">
    <property type="entry name" value="MATE_MepA_subfamily"/>
</dbReference>
<evidence type="ECO:0000256" key="8">
    <source>
        <dbReference type="ARBA" id="ARBA00023136"/>
    </source>
</evidence>
<dbReference type="PANTHER" id="PTHR43823:SF3">
    <property type="entry name" value="MULTIDRUG EXPORT PROTEIN MEPA"/>
    <property type="match status" value="1"/>
</dbReference>
<reference evidence="11 12" key="1">
    <citation type="submission" date="2016-06" db="EMBL/GenBank/DDBJ databases">
        <title>Genome sequence of Clostridium acetireducens DSM 10703.</title>
        <authorList>
            <person name="Poehlein A."/>
            <person name="Fluechter S."/>
            <person name="Duerre P."/>
            <person name="Daniel R."/>
        </authorList>
    </citation>
    <scope>NUCLEOTIDE SEQUENCE [LARGE SCALE GENOMIC DNA]</scope>
    <source>
        <strain evidence="11 12">DSM 10703</strain>
    </source>
</reference>
<feature type="transmembrane region" description="Helical" evidence="10">
    <location>
        <begin position="270"/>
        <end position="291"/>
    </location>
</feature>
<dbReference type="Pfam" id="PF01554">
    <property type="entry name" value="MatE"/>
    <property type="match status" value="2"/>
</dbReference>
<feature type="transmembrane region" description="Helical" evidence="10">
    <location>
        <begin position="416"/>
        <end position="435"/>
    </location>
</feature>
<comment type="caution">
    <text evidence="11">The sequence shown here is derived from an EMBL/GenBank/DDBJ whole genome shotgun (WGS) entry which is preliminary data.</text>
</comment>
<dbReference type="OrthoDB" id="9811110at2"/>
<gene>
    <name evidence="11" type="primary">mepA_2</name>
    <name evidence="11" type="ORF">CLOACE_05160</name>
</gene>
<evidence type="ECO:0000256" key="9">
    <source>
        <dbReference type="ARBA" id="ARBA00023251"/>
    </source>
</evidence>
<dbReference type="InterPro" id="IPR048279">
    <property type="entry name" value="MdtK-like"/>
</dbReference>